<comment type="caution">
    <text evidence="3">The sequence shown here is derived from an EMBL/GenBank/DDBJ whole genome shotgun (WGS) entry which is preliminary data.</text>
</comment>
<keyword evidence="4" id="KW-1185">Reference proteome</keyword>
<dbReference type="AlphaFoldDB" id="A0AAW4PXB4"/>
<feature type="domain" description="UspA" evidence="2">
    <location>
        <begin position="4"/>
        <end position="170"/>
    </location>
</feature>
<dbReference type="CDD" id="cd00293">
    <property type="entry name" value="USP-like"/>
    <property type="match status" value="1"/>
</dbReference>
<evidence type="ECO:0000256" key="1">
    <source>
        <dbReference type="ARBA" id="ARBA00008791"/>
    </source>
</evidence>
<dbReference type="InterPro" id="IPR006015">
    <property type="entry name" value="Universal_stress_UspA"/>
</dbReference>
<evidence type="ECO:0000313" key="4">
    <source>
        <dbReference type="Proteomes" id="UP001430377"/>
    </source>
</evidence>
<gene>
    <name evidence="3" type="ORF">EGH21_19930</name>
</gene>
<dbReference type="Pfam" id="PF00582">
    <property type="entry name" value="Usp"/>
    <property type="match status" value="1"/>
</dbReference>
<sequence>MAIDTILLALGDNDEQRVEELTRVALEMARPTDATIVIGHVFESDKEPGLLDGVSALSGTAPYLLTEQEYDQVLDEGELNEIDDESADDIAAKHATVQSAVQLLSEEAQSYTVRGVVGKPGNALVALSKEINADQIVVGGRRRSPTDKAVFGSVAQNVILSAPCPVTFVHGEEENETPG</sequence>
<organism evidence="3 4">
    <name type="scientific">Haloarcula rubra</name>
    <dbReference type="NCBI Taxonomy" id="2487747"/>
    <lineage>
        <taxon>Archaea</taxon>
        <taxon>Methanobacteriati</taxon>
        <taxon>Methanobacteriota</taxon>
        <taxon>Stenosarchaea group</taxon>
        <taxon>Halobacteria</taxon>
        <taxon>Halobacteriales</taxon>
        <taxon>Haloarculaceae</taxon>
        <taxon>Haloarcula</taxon>
    </lineage>
</organism>
<evidence type="ECO:0000313" key="3">
    <source>
        <dbReference type="EMBL" id="MBX0325299.1"/>
    </source>
</evidence>
<dbReference type="Gene3D" id="3.40.50.620">
    <property type="entry name" value="HUPs"/>
    <property type="match status" value="1"/>
</dbReference>
<name>A0AAW4PXB4_9EURY</name>
<dbReference type="RefSeq" id="WP_220620163.1">
    <property type="nucleotide sequence ID" value="NZ_RKLR01000012.1"/>
</dbReference>
<protein>
    <submittedName>
        <fullName evidence="3">Universal stress protein</fullName>
    </submittedName>
</protein>
<proteinExistence type="inferred from homology"/>
<accession>A0AAW4PXB4</accession>
<evidence type="ECO:0000259" key="2">
    <source>
        <dbReference type="Pfam" id="PF00582"/>
    </source>
</evidence>
<reference evidence="3 4" key="1">
    <citation type="submission" date="2021-06" db="EMBL/GenBank/DDBJ databases">
        <title>Halomicroarcula sp. a new haloarchaeum isolated from saline soil.</title>
        <authorList>
            <person name="Duran-Viseras A."/>
            <person name="Sanchez-Porro C."/>
            <person name="Ventosa A."/>
        </authorList>
    </citation>
    <scope>NUCLEOTIDE SEQUENCE [LARGE SCALE GENOMIC DNA]</scope>
    <source>
        <strain evidence="3 4">F13</strain>
    </source>
</reference>
<comment type="similarity">
    <text evidence="1">Belongs to the universal stress protein A family.</text>
</comment>
<dbReference type="SUPFAM" id="SSF52402">
    <property type="entry name" value="Adenine nucleotide alpha hydrolases-like"/>
    <property type="match status" value="1"/>
</dbReference>
<dbReference type="InterPro" id="IPR014729">
    <property type="entry name" value="Rossmann-like_a/b/a_fold"/>
</dbReference>
<dbReference type="InterPro" id="IPR006016">
    <property type="entry name" value="UspA"/>
</dbReference>
<dbReference type="PANTHER" id="PTHR46268">
    <property type="entry name" value="STRESS RESPONSE PROTEIN NHAX"/>
    <property type="match status" value="1"/>
</dbReference>
<dbReference type="PANTHER" id="PTHR46268:SF6">
    <property type="entry name" value="UNIVERSAL STRESS PROTEIN UP12"/>
    <property type="match status" value="1"/>
</dbReference>
<dbReference type="EMBL" id="RKLR01000012">
    <property type="protein sequence ID" value="MBX0325299.1"/>
    <property type="molecule type" value="Genomic_DNA"/>
</dbReference>
<dbReference type="PRINTS" id="PR01438">
    <property type="entry name" value="UNVRSLSTRESS"/>
</dbReference>
<dbReference type="Proteomes" id="UP001430377">
    <property type="component" value="Unassembled WGS sequence"/>
</dbReference>